<dbReference type="InterPro" id="IPR018783">
    <property type="entry name" value="TF_ENY2"/>
</dbReference>
<dbReference type="Gene3D" id="1.10.246.140">
    <property type="match status" value="1"/>
</dbReference>
<dbReference type="AlphaFoldDB" id="A0A1V8TAS0"/>
<accession>A0A1V8TAS0</accession>
<comment type="caution">
    <text evidence="1">The sequence shown here is derived from an EMBL/GenBank/DDBJ whole genome shotgun (WGS) entry which is preliminary data.</text>
</comment>
<reference evidence="2" key="1">
    <citation type="submission" date="2017-03" db="EMBL/GenBank/DDBJ databases">
        <title>Genomes of endolithic fungi from Antarctica.</title>
        <authorList>
            <person name="Coleine C."/>
            <person name="Masonjones S."/>
            <person name="Stajich J.E."/>
        </authorList>
    </citation>
    <scope>NUCLEOTIDE SEQUENCE [LARGE SCALE GENOMIC DNA]</scope>
    <source>
        <strain evidence="2">CCFEE 5527</strain>
    </source>
</reference>
<name>A0A1V8TAS0_9PEZI</name>
<sequence>MANPPKVPIAETNPVPASVQDQIALALLANGGIPRIQAAFRQRLDEAGWSENLRNYVTALFRSGECTTFFEAMEKVKERVGLEGRDGFEGELVVPRSVGEEVAGVVRRELEGICEVGK</sequence>
<protein>
    <submittedName>
        <fullName evidence="1">Uncharacterized protein</fullName>
    </submittedName>
</protein>
<dbReference type="EMBL" id="NAJO01000012">
    <property type="protein sequence ID" value="OQO08374.1"/>
    <property type="molecule type" value="Genomic_DNA"/>
</dbReference>
<organism evidence="1 2">
    <name type="scientific">Cryoendolithus antarcticus</name>
    <dbReference type="NCBI Taxonomy" id="1507870"/>
    <lineage>
        <taxon>Eukaryota</taxon>
        <taxon>Fungi</taxon>
        <taxon>Dikarya</taxon>
        <taxon>Ascomycota</taxon>
        <taxon>Pezizomycotina</taxon>
        <taxon>Dothideomycetes</taxon>
        <taxon>Dothideomycetidae</taxon>
        <taxon>Cladosporiales</taxon>
        <taxon>Cladosporiaceae</taxon>
        <taxon>Cryoendolithus</taxon>
    </lineage>
</organism>
<dbReference type="GO" id="GO:0003713">
    <property type="term" value="F:transcription coactivator activity"/>
    <property type="evidence" value="ECO:0007669"/>
    <property type="project" value="InterPro"/>
</dbReference>
<dbReference type="GO" id="GO:0006406">
    <property type="term" value="P:mRNA export from nucleus"/>
    <property type="evidence" value="ECO:0007669"/>
    <property type="project" value="InterPro"/>
</dbReference>
<dbReference type="GO" id="GO:0000124">
    <property type="term" value="C:SAGA complex"/>
    <property type="evidence" value="ECO:0007669"/>
    <property type="project" value="InterPro"/>
</dbReference>
<gene>
    <name evidence="1" type="ORF">B0A48_06244</name>
</gene>
<proteinExistence type="predicted"/>
<evidence type="ECO:0000313" key="2">
    <source>
        <dbReference type="Proteomes" id="UP000192596"/>
    </source>
</evidence>
<dbReference type="Pfam" id="PF10163">
    <property type="entry name" value="EnY2"/>
    <property type="match status" value="1"/>
</dbReference>
<dbReference type="InterPro" id="IPR038212">
    <property type="entry name" value="TF_EnY2_sf"/>
</dbReference>
<evidence type="ECO:0000313" key="1">
    <source>
        <dbReference type="EMBL" id="OQO08374.1"/>
    </source>
</evidence>
<dbReference type="GO" id="GO:0005643">
    <property type="term" value="C:nuclear pore"/>
    <property type="evidence" value="ECO:0007669"/>
    <property type="project" value="InterPro"/>
</dbReference>
<dbReference type="Proteomes" id="UP000192596">
    <property type="component" value="Unassembled WGS sequence"/>
</dbReference>
<keyword evidence="2" id="KW-1185">Reference proteome</keyword>
<dbReference type="InParanoid" id="A0A1V8TAS0"/>
<dbReference type="OrthoDB" id="5355007at2759"/>
<dbReference type="STRING" id="1507870.A0A1V8TAS0"/>